<comment type="caution">
    <text evidence="1">The sequence shown here is derived from an EMBL/GenBank/DDBJ whole genome shotgun (WGS) entry which is preliminary data.</text>
</comment>
<protein>
    <submittedName>
        <fullName evidence="1">14923_t:CDS:1</fullName>
    </submittedName>
</protein>
<gene>
    <name evidence="1" type="ORF">ACOLOM_LOCUS1956</name>
</gene>
<keyword evidence="2" id="KW-1185">Reference proteome</keyword>
<evidence type="ECO:0000313" key="1">
    <source>
        <dbReference type="EMBL" id="CAG8480144.1"/>
    </source>
</evidence>
<accession>A0ACA9KKZ0</accession>
<proteinExistence type="predicted"/>
<sequence>MLKVKQEEDEKFIKFAVGEDYERERRERIEQNREILAKLGLDVESLRQLKPQKVKPKKEFQVTTQDMQRQQPTRRSPRIQKKASRIQGS</sequence>
<name>A0ACA9KKZ0_9GLOM</name>
<reference evidence="1" key="1">
    <citation type="submission" date="2021-06" db="EMBL/GenBank/DDBJ databases">
        <authorList>
            <person name="Kallberg Y."/>
            <person name="Tangrot J."/>
            <person name="Rosling A."/>
        </authorList>
    </citation>
    <scope>NUCLEOTIDE SEQUENCE</scope>
    <source>
        <strain evidence="1">CL356</strain>
    </source>
</reference>
<evidence type="ECO:0000313" key="2">
    <source>
        <dbReference type="Proteomes" id="UP000789525"/>
    </source>
</evidence>
<dbReference type="Proteomes" id="UP000789525">
    <property type="component" value="Unassembled WGS sequence"/>
</dbReference>
<organism evidence="1 2">
    <name type="scientific">Acaulospora colombiana</name>
    <dbReference type="NCBI Taxonomy" id="27376"/>
    <lineage>
        <taxon>Eukaryota</taxon>
        <taxon>Fungi</taxon>
        <taxon>Fungi incertae sedis</taxon>
        <taxon>Mucoromycota</taxon>
        <taxon>Glomeromycotina</taxon>
        <taxon>Glomeromycetes</taxon>
        <taxon>Diversisporales</taxon>
        <taxon>Acaulosporaceae</taxon>
        <taxon>Acaulospora</taxon>
    </lineage>
</organism>
<dbReference type="EMBL" id="CAJVPT010002380">
    <property type="protein sequence ID" value="CAG8480144.1"/>
    <property type="molecule type" value="Genomic_DNA"/>
</dbReference>